<evidence type="ECO:0000259" key="3">
    <source>
        <dbReference type="Pfam" id="PF19295"/>
    </source>
</evidence>
<sequence>MNAIVDSKSNYLDAIAAGRGSAPGHAVPWVRALREHAAMQFEAQGFPTARDEAWKYTNVAPLVRQAYAPASGVADVPTDVNQIVFPGLEAYRLVFVDGRYAPALSTPVSVAGVEAGSLADALERRSDALEPYLGRIASLERHPFAALNTAFLADGAWLRLAAGAVVERPIHLVFLATGGQVLALPHNLIVLEEGAQATVIEHYFALSDGRYFTNALTETSLEKDARLEHYRVQQEGGQAYHIGGVHVQQRRASRFVAHAIDLGGLLVRNDLRAVLAAEHAECALNGLYVLDGRQHVDNHTLIDHAKPHGTSSEYYKGVLDGRSRAVFNGRVIVQPDAQHTDARQMNNNLLLSEDAEVDTKPELEIYADDVKCSHGATVGQLDADALFYLRSRAIEESAARDLLTYAFANDILSRFRLQPIRHELERKLTARLLHGREIKELELV</sequence>
<dbReference type="GO" id="GO:0016226">
    <property type="term" value="P:iron-sulfur cluster assembly"/>
    <property type="evidence" value="ECO:0007669"/>
    <property type="project" value="InterPro"/>
</dbReference>
<name>A0A1B4V3J6_9GAMM</name>
<accession>A0A1B4V3J6</accession>
<feature type="domain" description="SUF system FeS cluster assembly SufBD N-terminal" evidence="3">
    <location>
        <begin position="7"/>
        <end position="171"/>
    </location>
</feature>
<evidence type="ECO:0000259" key="2">
    <source>
        <dbReference type="Pfam" id="PF01458"/>
    </source>
</evidence>
<organism evidence="4 5">
    <name type="scientific">Sulfurifustis variabilis</name>
    <dbReference type="NCBI Taxonomy" id="1675686"/>
    <lineage>
        <taxon>Bacteria</taxon>
        <taxon>Pseudomonadati</taxon>
        <taxon>Pseudomonadota</taxon>
        <taxon>Gammaproteobacteria</taxon>
        <taxon>Acidiferrobacterales</taxon>
        <taxon>Acidiferrobacteraceae</taxon>
        <taxon>Sulfurifustis</taxon>
    </lineage>
</organism>
<dbReference type="InterPro" id="IPR011542">
    <property type="entry name" value="SUF_FeS_clus_asmbl_SufD"/>
</dbReference>
<dbReference type="RefSeq" id="WP_096460680.1">
    <property type="nucleotide sequence ID" value="NZ_AP014936.1"/>
</dbReference>
<dbReference type="AlphaFoldDB" id="A0A1B4V3J6"/>
<feature type="domain" description="SUF system FeS cluster assembly SufBD core" evidence="2">
    <location>
        <begin position="176"/>
        <end position="407"/>
    </location>
</feature>
<dbReference type="KEGG" id="sva:SVA_1576"/>
<dbReference type="Pfam" id="PF01458">
    <property type="entry name" value="SUFBD_core"/>
    <property type="match status" value="1"/>
</dbReference>
<proteinExistence type="inferred from homology"/>
<dbReference type="SUPFAM" id="SSF101960">
    <property type="entry name" value="Stabilizer of iron transporter SufD"/>
    <property type="match status" value="1"/>
</dbReference>
<dbReference type="OrthoDB" id="9768262at2"/>
<dbReference type="PANTHER" id="PTHR43575">
    <property type="entry name" value="PROTEIN ABCI7, CHLOROPLASTIC"/>
    <property type="match status" value="1"/>
</dbReference>
<dbReference type="InterPro" id="IPR000825">
    <property type="entry name" value="SUF_FeS_clus_asmbl_SufBD_core"/>
</dbReference>
<comment type="similarity">
    <text evidence="1">Belongs to the iron-sulfur cluster assembly SufBD family.</text>
</comment>
<dbReference type="InterPro" id="IPR045595">
    <property type="entry name" value="SufBD_N"/>
</dbReference>
<dbReference type="Proteomes" id="UP000218899">
    <property type="component" value="Chromosome"/>
</dbReference>
<evidence type="ECO:0000313" key="5">
    <source>
        <dbReference type="Proteomes" id="UP000218899"/>
    </source>
</evidence>
<dbReference type="PANTHER" id="PTHR43575:SF1">
    <property type="entry name" value="PROTEIN ABCI7, CHLOROPLASTIC"/>
    <property type="match status" value="1"/>
</dbReference>
<keyword evidence="5" id="KW-1185">Reference proteome</keyword>
<dbReference type="NCBIfam" id="TIGR01981">
    <property type="entry name" value="sufD"/>
    <property type="match status" value="1"/>
</dbReference>
<evidence type="ECO:0000313" key="4">
    <source>
        <dbReference type="EMBL" id="BAU48138.1"/>
    </source>
</evidence>
<protein>
    <submittedName>
        <fullName evidence="4">FeS assembly protein SufD</fullName>
    </submittedName>
</protein>
<dbReference type="InterPro" id="IPR055346">
    <property type="entry name" value="Fe-S_cluster_assembly_SufBD"/>
</dbReference>
<dbReference type="Pfam" id="PF19295">
    <property type="entry name" value="SufBD_N"/>
    <property type="match status" value="1"/>
</dbReference>
<evidence type="ECO:0000256" key="1">
    <source>
        <dbReference type="ARBA" id="ARBA00043967"/>
    </source>
</evidence>
<reference evidence="4 5" key="1">
    <citation type="submission" date="2015-08" db="EMBL/GenBank/DDBJ databases">
        <title>Complete genome sequence of Sulfurifustis variabilis.</title>
        <authorList>
            <person name="Miura A."/>
            <person name="Kojima H."/>
            <person name="Fukui M."/>
        </authorList>
    </citation>
    <scope>NUCLEOTIDE SEQUENCE [LARGE SCALE GENOMIC DNA]</scope>
    <source>
        <strain evidence="5">skN76</strain>
    </source>
</reference>
<dbReference type="EMBL" id="AP014936">
    <property type="protein sequence ID" value="BAU48138.1"/>
    <property type="molecule type" value="Genomic_DNA"/>
</dbReference>
<gene>
    <name evidence="4" type="ORF">SVA_1576</name>
</gene>
<dbReference type="InterPro" id="IPR037284">
    <property type="entry name" value="SUF_FeS_clus_asmbl_SufBD_sf"/>
</dbReference>